<dbReference type="OrthoDB" id="21094at2"/>
<evidence type="ECO:0000256" key="2">
    <source>
        <dbReference type="ARBA" id="ARBA00009784"/>
    </source>
</evidence>
<evidence type="ECO:0000256" key="1">
    <source>
        <dbReference type="ARBA" id="ARBA00004651"/>
    </source>
</evidence>
<feature type="transmembrane region" description="Helical" evidence="7">
    <location>
        <begin position="114"/>
        <end position="136"/>
    </location>
</feature>
<keyword evidence="5 7" id="KW-1133">Transmembrane helix</keyword>
<evidence type="ECO:0000313" key="8">
    <source>
        <dbReference type="EMBL" id="VVM07679.1"/>
    </source>
</evidence>
<feature type="transmembrane region" description="Helical" evidence="7">
    <location>
        <begin position="74"/>
        <end position="93"/>
    </location>
</feature>
<accession>A0A5E6MDP5</accession>
<gene>
    <name evidence="8" type="ORF">MAMC_01781</name>
</gene>
<keyword evidence="6 7" id="KW-0472">Membrane</keyword>
<feature type="transmembrane region" description="Helical" evidence="7">
    <location>
        <begin position="189"/>
        <end position="207"/>
    </location>
</feature>
<evidence type="ECO:0000256" key="6">
    <source>
        <dbReference type="ARBA" id="ARBA00023136"/>
    </source>
</evidence>
<sequence>MDLFQFALLSLSSLFITVDPIAALPTFLALTAEGNLREKLLSARQACLLAAGILLFFALSGQVVLRFLGVTLPAFQIAGGLVLLSIAHDMLMAQRSAIQESGTERTPRAEEDDLAVSPLAIPILAGPGAISTSVLLAERAHRLAEKLVVFLAICLVLLLTYGLFRLAAKTGSALLGPKAFRMMTRLMGLLLAAFAVQFIVNGIRSALTEP</sequence>
<dbReference type="InterPro" id="IPR002771">
    <property type="entry name" value="Multi_antbiot-R_MarC"/>
</dbReference>
<dbReference type="AlphaFoldDB" id="A0A5E6MDP5"/>
<evidence type="ECO:0000256" key="5">
    <source>
        <dbReference type="ARBA" id="ARBA00022989"/>
    </source>
</evidence>
<protein>
    <recommendedName>
        <fullName evidence="7">UPF0056 membrane protein</fullName>
    </recommendedName>
</protein>
<keyword evidence="3" id="KW-1003">Cell membrane</keyword>
<proteinExistence type="inferred from homology"/>
<feature type="transmembrane region" description="Helical" evidence="7">
    <location>
        <begin position="6"/>
        <end position="30"/>
    </location>
</feature>
<name>A0A5E6MDP5_9BACT</name>
<dbReference type="Pfam" id="PF01914">
    <property type="entry name" value="MarC"/>
    <property type="match status" value="1"/>
</dbReference>
<evidence type="ECO:0000256" key="7">
    <source>
        <dbReference type="RuleBase" id="RU362048"/>
    </source>
</evidence>
<organism evidence="8 9">
    <name type="scientific">Methylacidimicrobium cyclopophantes</name>
    <dbReference type="NCBI Taxonomy" id="1041766"/>
    <lineage>
        <taxon>Bacteria</taxon>
        <taxon>Pseudomonadati</taxon>
        <taxon>Verrucomicrobiota</taxon>
        <taxon>Methylacidimicrobium</taxon>
    </lineage>
</organism>
<dbReference type="RefSeq" id="WP_142525721.1">
    <property type="nucleotide sequence ID" value="NZ_CABFUZ020000189.1"/>
</dbReference>
<dbReference type="EMBL" id="CABFUZ020000189">
    <property type="protein sequence ID" value="VVM07679.1"/>
    <property type="molecule type" value="Genomic_DNA"/>
</dbReference>
<dbReference type="PANTHER" id="PTHR33508:SF1">
    <property type="entry name" value="UPF0056 MEMBRANE PROTEIN YHCE"/>
    <property type="match status" value="1"/>
</dbReference>
<reference evidence="8" key="1">
    <citation type="submission" date="2019-09" db="EMBL/GenBank/DDBJ databases">
        <authorList>
            <person name="Cremers G."/>
        </authorList>
    </citation>
    <scope>NUCLEOTIDE SEQUENCE [LARGE SCALE GENOMIC DNA]</scope>
    <source>
        <strain evidence="8">3B</strain>
    </source>
</reference>
<comment type="subcellular location">
    <subcellularLocation>
        <location evidence="1 7">Cell membrane</location>
        <topology evidence="1 7">Multi-pass membrane protein</topology>
    </subcellularLocation>
</comment>
<keyword evidence="9" id="KW-1185">Reference proteome</keyword>
<dbReference type="Proteomes" id="UP000381693">
    <property type="component" value="Unassembled WGS sequence"/>
</dbReference>
<dbReference type="PANTHER" id="PTHR33508">
    <property type="entry name" value="UPF0056 MEMBRANE PROTEIN YHCE"/>
    <property type="match status" value="1"/>
</dbReference>
<comment type="similarity">
    <text evidence="2 7">Belongs to the UPF0056 (MarC) family.</text>
</comment>
<evidence type="ECO:0000256" key="4">
    <source>
        <dbReference type="ARBA" id="ARBA00022692"/>
    </source>
</evidence>
<dbReference type="GO" id="GO:0005886">
    <property type="term" value="C:plasma membrane"/>
    <property type="evidence" value="ECO:0007669"/>
    <property type="project" value="UniProtKB-SubCell"/>
</dbReference>
<evidence type="ECO:0000256" key="3">
    <source>
        <dbReference type="ARBA" id="ARBA00022475"/>
    </source>
</evidence>
<feature type="transmembrane region" description="Helical" evidence="7">
    <location>
        <begin position="46"/>
        <end position="68"/>
    </location>
</feature>
<feature type="transmembrane region" description="Helical" evidence="7">
    <location>
        <begin position="148"/>
        <end position="168"/>
    </location>
</feature>
<evidence type="ECO:0000313" key="9">
    <source>
        <dbReference type="Proteomes" id="UP000381693"/>
    </source>
</evidence>
<keyword evidence="4 7" id="KW-0812">Transmembrane</keyword>
<dbReference type="NCBIfam" id="TIGR00427">
    <property type="entry name" value="NAAT family transporter"/>
    <property type="match status" value="1"/>
</dbReference>
<comment type="caution">
    <text evidence="8">The sequence shown here is derived from an EMBL/GenBank/DDBJ whole genome shotgun (WGS) entry which is preliminary data.</text>
</comment>